<evidence type="ECO:0000256" key="1">
    <source>
        <dbReference type="SAM" id="MobiDB-lite"/>
    </source>
</evidence>
<feature type="compositionally biased region" description="Low complexity" evidence="1">
    <location>
        <begin position="70"/>
        <end position="91"/>
    </location>
</feature>
<evidence type="ECO:0000313" key="2">
    <source>
        <dbReference type="EMBL" id="RSC13878.1"/>
    </source>
</evidence>
<feature type="region of interest" description="Disordered" evidence="1">
    <location>
        <begin position="60"/>
        <end position="91"/>
    </location>
</feature>
<dbReference type="AlphaFoldDB" id="A0A427P228"/>
<comment type="caution">
    <text evidence="2">The sequence shown here is derived from an EMBL/GenBank/DDBJ whole genome shotgun (WGS) entry which is preliminary data.</text>
</comment>
<organism evidence="2 3">
    <name type="scientific">Burkholderia cenocepacia</name>
    <dbReference type="NCBI Taxonomy" id="95486"/>
    <lineage>
        <taxon>Bacteria</taxon>
        <taxon>Pseudomonadati</taxon>
        <taxon>Pseudomonadota</taxon>
        <taxon>Betaproteobacteria</taxon>
        <taxon>Burkholderiales</taxon>
        <taxon>Burkholderiaceae</taxon>
        <taxon>Burkholderia</taxon>
        <taxon>Burkholderia cepacia complex</taxon>
    </lineage>
</organism>
<dbReference type="Proteomes" id="UP000272140">
    <property type="component" value="Unassembled WGS sequence"/>
</dbReference>
<sequence>MLGARCSVPGARCPVPGARCPVPGARCPVPGASMFRFLVPGSPGASVFWSMQRPYPPRPLVKASSAARHASTSGGSPASARASARFTSITR</sequence>
<name>A0A427P228_9BURK</name>
<evidence type="ECO:0000313" key="3">
    <source>
        <dbReference type="Proteomes" id="UP000272140"/>
    </source>
</evidence>
<reference evidence="3" key="1">
    <citation type="submission" date="2018-11" db="EMBL/GenBank/DDBJ databases">
        <title>FDA dAtabase for Regulatory Grade micrObial Sequences (FDA-ARGOS): Supporting development and validation of Infectious Disease Dx tests.</title>
        <authorList>
            <person name="Goldberg B."/>
            <person name="Campos J."/>
            <person name="Tallon L."/>
            <person name="Sadzewicz L."/>
            <person name="Zhao X."/>
            <person name="Vavikolanu K."/>
            <person name="Mehta A."/>
            <person name="Aluvathingal J."/>
            <person name="Nadendla S."/>
            <person name="Geyer C."/>
            <person name="Nandy P."/>
            <person name="Yan Y."/>
            <person name="Sichtig H."/>
        </authorList>
    </citation>
    <scope>NUCLEOTIDE SEQUENCE [LARGE SCALE GENOMIC DNA]</scope>
    <source>
        <strain evidence="3">FDAARGOS_544</strain>
    </source>
</reference>
<gene>
    <name evidence="2" type="ORF">EGT41_11390</name>
</gene>
<protein>
    <submittedName>
        <fullName evidence="2">Uncharacterized protein</fullName>
    </submittedName>
</protein>
<accession>A0A427P228</accession>
<dbReference type="EMBL" id="RKIO01000002">
    <property type="protein sequence ID" value="RSC13878.1"/>
    <property type="molecule type" value="Genomic_DNA"/>
</dbReference>
<proteinExistence type="predicted"/>